<dbReference type="GO" id="GO:0051082">
    <property type="term" value="F:unfolded protein binding"/>
    <property type="evidence" value="ECO:0007669"/>
    <property type="project" value="EnsemblFungi"/>
</dbReference>
<dbReference type="AlphaFoldDB" id="A7TP91"/>
<dbReference type="PIRSF" id="PIRSF029187">
    <property type="entry name" value="Shr3_AAP_chap"/>
    <property type="match status" value="1"/>
</dbReference>
<evidence type="ECO:0008006" key="5">
    <source>
        <dbReference type="Google" id="ProtNLM"/>
    </source>
</evidence>
<dbReference type="InterPro" id="IPR013248">
    <property type="entry name" value="Psh3/Shr3"/>
</dbReference>
<feature type="transmembrane region" description="Helical" evidence="2">
    <location>
        <begin position="64"/>
        <end position="83"/>
    </location>
</feature>
<feature type="transmembrane region" description="Helical" evidence="2">
    <location>
        <begin position="132"/>
        <end position="159"/>
    </location>
</feature>
<keyword evidence="2" id="KW-0472">Membrane</keyword>
<reference evidence="3 4" key="1">
    <citation type="journal article" date="2007" name="Proc. Natl. Acad. Sci. U.S.A.">
        <title>Independent sorting-out of thousands of duplicated gene pairs in two yeast species descended from a whole-genome duplication.</title>
        <authorList>
            <person name="Scannell D.R."/>
            <person name="Frank A.C."/>
            <person name="Conant G.C."/>
            <person name="Byrne K.P."/>
            <person name="Woolfit M."/>
            <person name="Wolfe K.H."/>
        </authorList>
    </citation>
    <scope>NUCLEOTIDE SEQUENCE [LARGE SCALE GENOMIC DNA]</scope>
    <source>
        <strain evidence="4">ATCC 22028 / DSM 70294 / BCRC 21397 / CBS 2163 / NBRC 10782 / NRRL Y-8283 / UCD 57-17</strain>
    </source>
</reference>
<feature type="transmembrane region" description="Helical" evidence="2">
    <location>
        <begin position="95"/>
        <end position="112"/>
    </location>
</feature>
<feature type="transmembrane region" description="Helical" evidence="2">
    <location>
        <begin position="7"/>
        <end position="28"/>
    </location>
</feature>
<keyword evidence="4" id="KW-1185">Reference proteome</keyword>
<dbReference type="GO" id="GO:0006457">
    <property type="term" value="P:protein folding"/>
    <property type="evidence" value="ECO:0007669"/>
    <property type="project" value="EnsemblFungi"/>
</dbReference>
<accession>A7TP91</accession>
<dbReference type="InParanoid" id="A7TP91"/>
<gene>
    <name evidence="3" type="ORF">Kpol_480p29</name>
</gene>
<proteinExistence type="predicted"/>
<dbReference type="EMBL" id="DS480439">
    <property type="protein sequence ID" value="EDO15942.1"/>
    <property type="molecule type" value="Genomic_DNA"/>
</dbReference>
<sequence>MITYADLCSVGTGLILISSSFLMGVFFANQPYDYDLLFNTSSTQEHFDSALKHYQTLYSTNPRVLYVLLGVTALGFIGSMIRIYKPNPDLQLFEYTSLGLFVFAICVFITNIKTGIECSITHNWGEVNENQGLAVLASSNIIFLLMLVGVILLQGGLWYTNWDYQKRLGEFFAAEQAEQAQQEKQQPESKKQSTKKSKKESKKQK</sequence>
<dbReference type="GO" id="GO:0005789">
    <property type="term" value="C:endoplasmic reticulum membrane"/>
    <property type="evidence" value="ECO:0007669"/>
    <property type="project" value="EnsemblFungi"/>
</dbReference>
<feature type="compositionally biased region" description="Basic residues" evidence="1">
    <location>
        <begin position="192"/>
        <end position="205"/>
    </location>
</feature>
<dbReference type="HOGENOM" id="CLU_080510_1_0_1"/>
<dbReference type="PANTHER" id="PTHR28228:SF1">
    <property type="entry name" value="SECRETORY COMPONENT PROTEIN SHR3"/>
    <property type="match status" value="1"/>
</dbReference>
<dbReference type="PhylomeDB" id="A7TP91"/>
<dbReference type="OrthoDB" id="5229808at2759"/>
<keyword evidence="2" id="KW-1133">Transmembrane helix</keyword>
<dbReference type="eggNOG" id="ENOG502RXJB">
    <property type="taxonomic scope" value="Eukaryota"/>
</dbReference>
<organism evidence="4">
    <name type="scientific">Vanderwaltozyma polyspora (strain ATCC 22028 / DSM 70294 / BCRC 21397 / CBS 2163 / NBRC 10782 / NRRL Y-8283 / UCD 57-17)</name>
    <name type="common">Kluyveromyces polysporus</name>
    <dbReference type="NCBI Taxonomy" id="436907"/>
    <lineage>
        <taxon>Eukaryota</taxon>
        <taxon>Fungi</taxon>
        <taxon>Dikarya</taxon>
        <taxon>Ascomycota</taxon>
        <taxon>Saccharomycotina</taxon>
        <taxon>Saccharomycetes</taxon>
        <taxon>Saccharomycetales</taxon>
        <taxon>Saccharomycetaceae</taxon>
        <taxon>Vanderwaltozyma</taxon>
    </lineage>
</organism>
<dbReference type="GeneID" id="5544028"/>
<protein>
    <recommendedName>
        <fullName evidence="5">Shr3 amino acid permease chaperone</fullName>
    </recommendedName>
</protein>
<dbReference type="Pfam" id="PF08229">
    <property type="entry name" value="SHR3_chaperone"/>
    <property type="match status" value="1"/>
</dbReference>
<evidence type="ECO:0000256" key="2">
    <source>
        <dbReference type="SAM" id="Phobius"/>
    </source>
</evidence>
<evidence type="ECO:0000313" key="3">
    <source>
        <dbReference type="EMBL" id="EDO15942.1"/>
    </source>
</evidence>
<evidence type="ECO:0000313" key="4">
    <source>
        <dbReference type="Proteomes" id="UP000000267"/>
    </source>
</evidence>
<dbReference type="GO" id="GO:0090114">
    <property type="term" value="P:COPII-coated vesicle budding"/>
    <property type="evidence" value="ECO:0007669"/>
    <property type="project" value="EnsemblFungi"/>
</dbReference>
<keyword evidence="2" id="KW-0812">Transmembrane</keyword>
<dbReference type="PANTHER" id="PTHR28228">
    <property type="entry name" value="SECRETORY COMPONENT PROTEIN SHR3"/>
    <property type="match status" value="1"/>
</dbReference>
<evidence type="ECO:0000256" key="1">
    <source>
        <dbReference type="SAM" id="MobiDB-lite"/>
    </source>
</evidence>
<name>A7TP91_VANPO</name>
<feature type="region of interest" description="Disordered" evidence="1">
    <location>
        <begin position="179"/>
        <end position="205"/>
    </location>
</feature>
<dbReference type="Proteomes" id="UP000000267">
    <property type="component" value="Unassembled WGS sequence"/>
</dbReference>
<dbReference type="OMA" id="ANMLFDG"/>
<dbReference type="SMART" id="SM00786">
    <property type="entry name" value="SHR3_chaperone"/>
    <property type="match status" value="1"/>
</dbReference>
<dbReference type="FunCoup" id="A7TP91">
    <property type="interactions" value="69"/>
</dbReference>
<dbReference type="KEGG" id="vpo:Kpol_480p29"/>
<dbReference type="RefSeq" id="XP_001643800.1">
    <property type="nucleotide sequence ID" value="XM_001643750.1"/>
</dbReference>